<keyword evidence="1" id="KW-0762">Sugar transport</keyword>
<organism evidence="1 2">
    <name type="scientific">Mycoplasmopsis edwardii</name>
    <dbReference type="NCBI Taxonomy" id="53558"/>
    <lineage>
        <taxon>Bacteria</taxon>
        <taxon>Bacillati</taxon>
        <taxon>Mycoplasmatota</taxon>
        <taxon>Mycoplasmoidales</taxon>
        <taxon>Metamycoplasmataceae</taxon>
        <taxon>Mycoplasmopsis</taxon>
    </lineage>
</organism>
<keyword evidence="2" id="KW-1185">Reference proteome</keyword>
<keyword evidence="1" id="KW-0813">Transport</keyword>
<proteinExistence type="predicted"/>
<protein>
    <submittedName>
        <fullName evidence="1">PTS glucose transporter subunit IIA</fullName>
    </submittedName>
</protein>
<dbReference type="Proteomes" id="UP001213039">
    <property type="component" value="Chromosome"/>
</dbReference>
<gene>
    <name evidence="1" type="ORF">Me_995_000068</name>
</gene>
<evidence type="ECO:0000313" key="2">
    <source>
        <dbReference type="Proteomes" id="UP001213039"/>
    </source>
</evidence>
<reference evidence="1" key="1">
    <citation type="submission" date="2022-12" db="EMBL/GenBank/DDBJ databases">
        <authorList>
            <consortium name="Asia Pacific Centre for Animal Health"/>
            <person name="Klose S.M."/>
            <person name="Legione A.R."/>
            <person name="Monotti I."/>
            <person name="Bushell R."/>
            <person name="Marenda M.S."/>
            <person name="Sugiyama T."/>
            <person name="Browning G.F."/>
            <person name="Vaz P.K."/>
        </authorList>
    </citation>
    <scope>NUCLEOTIDE SEQUENCE</scope>
    <source>
        <strain evidence="1">Felid995</strain>
    </source>
</reference>
<name>A0ACD4PHM0_9BACT</name>
<evidence type="ECO:0000313" key="1">
    <source>
        <dbReference type="EMBL" id="WBP84118.1"/>
    </source>
</evidence>
<dbReference type="EMBL" id="CP114370">
    <property type="protein sequence ID" value="WBP84118.1"/>
    <property type="molecule type" value="Genomic_DNA"/>
</dbReference>
<sequence>MSFFSNLFKRNNSTNELEVFSVYPGKIKELAKVNDLAFSSESMGKGFAVEFSNADTKVLLKAPISGKLEVMFPTKHAYVFESKNGLKVFIHIGIDTVKMQGDGFVEKINIGDEVKKGDGFVEVDLAKIRANNFSSDVIVTILPESNASIIDSLFVSEEVATMEKPVLKVVK</sequence>
<accession>A0ACD4PHM0</accession>